<accession>A0ABR2CKN4</accession>
<feature type="domain" description="CCHC-type" evidence="2">
    <location>
        <begin position="24"/>
        <end position="40"/>
    </location>
</feature>
<reference evidence="3 4" key="1">
    <citation type="journal article" date="2024" name="G3 (Bethesda)">
        <title>Genome assembly of Hibiscus sabdariffa L. provides insights into metabolisms of medicinal natural products.</title>
        <authorList>
            <person name="Kim T."/>
        </authorList>
    </citation>
    <scope>NUCLEOTIDE SEQUENCE [LARGE SCALE GENOMIC DNA]</scope>
    <source>
        <strain evidence="3">TK-2024</strain>
        <tissue evidence="3">Old leaves</tissue>
    </source>
</reference>
<dbReference type="InterPro" id="IPR001878">
    <property type="entry name" value="Znf_CCHC"/>
</dbReference>
<dbReference type="Proteomes" id="UP001472677">
    <property type="component" value="Unassembled WGS sequence"/>
</dbReference>
<protein>
    <recommendedName>
        <fullName evidence="2">CCHC-type domain-containing protein</fullName>
    </recommendedName>
</protein>
<evidence type="ECO:0000259" key="2">
    <source>
        <dbReference type="PROSITE" id="PS50158"/>
    </source>
</evidence>
<proteinExistence type="predicted"/>
<sequence length="108" mass="12317">MFNFSDLYVFACCRGLEIKDEASRCFNCGSYSHSLKHCPKPRDSAAVNNARKQHQKFRRNQNAASRNAIRYYQSSQGGKYDDLKPGVLGAETRELLGLGPNRDRWIKS</sequence>
<dbReference type="PROSITE" id="PS50158">
    <property type="entry name" value="ZF_CCHC"/>
    <property type="match status" value="1"/>
</dbReference>
<dbReference type="EMBL" id="JBBPBM010000049">
    <property type="protein sequence ID" value="KAK8520104.1"/>
    <property type="molecule type" value="Genomic_DNA"/>
</dbReference>
<dbReference type="PANTHER" id="PTHR13316">
    <property type="entry name" value="ZINC FINGER, CCHC DOMAIN CONTAINING 8"/>
    <property type="match status" value="1"/>
</dbReference>
<organism evidence="3 4">
    <name type="scientific">Hibiscus sabdariffa</name>
    <name type="common">roselle</name>
    <dbReference type="NCBI Taxonomy" id="183260"/>
    <lineage>
        <taxon>Eukaryota</taxon>
        <taxon>Viridiplantae</taxon>
        <taxon>Streptophyta</taxon>
        <taxon>Embryophyta</taxon>
        <taxon>Tracheophyta</taxon>
        <taxon>Spermatophyta</taxon>
        <taxon>Magnoliopsida</taxon>
        <taxon>eudicotyledons</taxon>
        <taxon>Gunneridae</taxon>
        <taxon>Pentapetalae</taxon>
        <taxon>rosids</taxon>
        <taxon>malvids</taxon>
        <taxon>Malvales</taxon>
        <taxon>Malvaceae</taxon>
        <taxon>Malvoideae</taxon>
        <taxon>Hibiscus</taxon>
    </lineage>
</organism>
<dbReference type="InterPro" id="IPR052115">
    <property type="entry name" value="NEXT_complex_subunit_ZCCHC8"/>
</dbReference>
<evidence type="ECO:0000256" key="1">
    <source>
        <dbReference type="PROSITE-ProRule" id="PRU00047"/>
    </source>
</evidence>
<keyword evidence="1" id="KW-0862">Zinc</keyword>
<keyword evidence="4" id="KW-1185">Reference proteome</keyword>
<keyword evidence="1" id="KW-0479">Metal-binding</keyword>
<gene>
    <name evidence="3" type="ORF">V6N12_004066</name>
</gene>
<comment type="caution">
    <text evidence="3">The sequence shown here is derived from an EMBL/GenBank/DDBJ whole genome shotgun (WGS) entry which is preliminary data.</text>
</comment>
<evidence type="ECO:0000313" key="3">
    <source>
        <dbReference type="EMBL" id="KAK8520104.1"/>
    </source>
</evidence>
<evidence type="ECO:0000313" key="4">
    <source>
        <dbReference type="Proteomes" id="UP001472677"/>
    </source>
</evidence>
<keyword evidence="1" id="KW-0863">Zinc-finger</keyword>
<dbReference type="PANTHER" id="PTHR13316:SF0">
    <property type="entry name" value="ZINC FINGER CCHC DOMAIN-CONTAINING PROTEIN 8"/>
    <property type="match status" value="1"/>
</dbReference>
<name>A0ABR2CKN4_9ROSI</name>